<feature type="transmembrane region" description="Helical" evidence="2">
    <location>
        <begin position="132"/>
        <end position="158"/>
    </location>
</feature>
<name>A0ABR1V6P2_9PEZI</name>
<protein>
    <recommendedName>
        <fullName evidence="5">Integral membrane protein</fullName>
    </recommendedName>
</protein>
<comment type="caution">
    <text evidence="3">The sequence shown here is derived from an EMBL/GenBank/DDBJ whole genome shotgun (WGS) entry which is preliminary data.</text>
</comment>
<organism evidence="3 4">
    <name type="scientific">Apiospora hydei</name>
    <dbReference type="NCBI Taxonomy" id="1337664"/>
    <lineage>
        <taxon>Eukaryota</taxon>
        <taxon>Fungi</taxon>
        <taxon>Dikarya</taxon>
        <taxon>Ascomycota</taxon>
        <taxon>Pezizomycotina</taxon>
        <taxon>Sordariomycetes</taxon>
        <taxon>Xylariomycetidae</taxon>
        <taxon>Amphisphaeriales</taxon>
        <taxon>Apiosporaceae</taxon>
        <taxon>Apiospora</taxon>
    </lineage>
</organism>
<feature type="region of interest" description="Disordered" evidence="1">
    <location>
        <begin position="164"/>
        <end position="184"/>
    </location>
</feature>
<keyword evidence="2" id="KW-1133">Transmembrane helix</keyword>
<dbReference type="Proteomes" id="UP001433268">
    <property type="component" value="Unassembled WGS sequence"/>
</dbReference>
<dbReference type="EMBL" id="JAQQWN010000009">
    <property type="protein sequence ID" value="KAK8066848.1"/>
    <property type="molecule type" value="Genomic_DNA"/>
</dbReference>
<evidence type="ECO:0000313" key="3">
    <source>
        <dbReference type="EMBL" id="KAK8066848.1"/>
    </source>
</evidence>
<keyword evidence="2" id="KW-0472">Membrane</keyword>
<evidence type="ECO:0008006" key="5">
    <source>
        <dbReference type="Google" id="ProtNLM"/>
    </source>
</evidence>
<feature type="transmembrane region" description="Helical" evidence="2">
    <location>
        <begin position="46"/>
        <end position="72"/>
    </location>
</feature>
<proteinExistence type="predicted"/>
<keyword evidence="2" id="KW-0812">Transmembrane</keyword>
<dbReference type="RefSeq" id="XP_066663601.1">
    <property type="nucleotide sequence ID" value="XM_066817909.1"/>
</dbReference>
<accession>A0ABR1V6P2</accession>
<evidence type="ECO:0000256" key="2">
    <source>
        <dbReference type="SAM" id="Phobius"/>
    </source>
</evidence>
<sequence length="184" mass="19412">MTELPLPRFVVFGSWGYPADHPATRGDDYAAALLEYYGDTPETTKLASAFVLAPVAAGLSLLAALSKAWAALLRLPSLSGGRRLLLNVASPVAVAVAFLMALVEMICLFVLFGKIWARMVGYEWYVGAGYGAGAWALVAGFVCLVSALGLEVCFVWWVGGRRGEGKHTGPAAAGEKSKARTSSV</sequence>
<keyword evidence="4" id="KW-1185">Reference proteome</keyword>
<evidence type="ECO:0000256" key="1">
    <source>
        <dbReference type="SAM" id="MobiDB-lite"/>
    </source>
</evidence>
<gene>
    <name evidence="3" type="ORF">PG997_013595</name>
</gene>
<dbReference type="GeneID" id="92050969"/>
<feature type="transmembrane region" description="Helical" evidence="2">
    <location>
        <begin position="84"/>
        <end position="112"/>
    </location>
</feature>
<reference evidence="3 4" key="1">
    <citation type="submission" date="2023-01" db="EMBL/GenBank/DDBJ databases">
        <title>Analysis of 21 Apiospora genomes using comparative genomics revels a genus with tremendous synthesis potential of carbohydrate active enzymes and secondary metabolites.</title>
        <authorList>
            <person name="Sorensen T."/>
        </authorList>
    </citation>
    <scope>NUCLEOTIDE SEQUENCE [LARGE SCALE GENOMIC DNA]</scope>
    <source>
        <strain evidence="3 4">CBS 114990</strain>
    </source>
</reference>
<evidence type="ECO:0000313" key="4">
    <source>
        <dbReference type="Proteomes" id="UP001433268"/>
    </source>
</evidence>